<evidence type="ECO:0000256" key="5">
    <source>
        <dbReference type="ARBA" id="ARBA00022692"/>
    </source>
</evidence>
<keyword evidence="8" id="KW-0406">Ion transport</keyword>
<keyword evidence="2 12" id="KW-0813">Transport</keyword>
<keyword evidence="11 12" id="KW-0998">Cell outer membrane</keyword>
<keyword evidence="6 14" id="KW-0732">Signal</keyword>
<evidence type="ECO:0000256" key="4">
    <source>
        <dbReference type="ARBA" id="ARBA00022496"/>
    </source>
</evidence>
<protein>
    <submittedName>
        <fullName evidence="17">Outer membrane receptor proteins, mostly Fe transport</fullName>
    </submittedName>
</protein>
<evidence type="ECO:0000256" key="6">
    <source>
        <dbReference type="ARBA" id="ARBA00022729"/>
    </source>
</evidence>
<keyword evidence="5 12" id="KW-0812">Transmembrane</keyword>
<evidence type="ECO:0000256" key="11">
    <source>
        <dbReference type="ARBA" id="ARBA00023237"/>
    </source>
</evidence>
<evidence type="ECO:0000256" key="14">
    <source>
        <dbReference type="SAM" id="SignalP"/>
    </source>
</evidence>
<keyword evidence="7" id="KW-0408">Iron</keyword>
<feature type="chain" id="PRO_5012289791" evidence="14">
    <location>
        <begin position="26"/>
        <end position="845"/>
    </location>
</feature>
<dbReference type="InterPro" id="IPR039426">
    <property type="entry name" value="TonB-dep_rcpt-like"/>
</dbReference>
<dbReference type="Pfam" id="PF07715">
    <property type="entry name" value="Plug"/>
    <property type="match status" value="1"/>
</dbReference>
<evidence type="ECO:0000256" key="12">
    <source>
        <dbReference type="PROSITE-ProRule" id="PRU01360"/>
    </source>
</evidence>
<keyword evidence="9 13" id="KW-0798">TonB box</keyword>
<comment type="similarity">
    <text evidence="12 13">Belongs to the TonB-dependent receptor family.</text>
</comment>
<dbReference type="PANTHER" id="PTHR32552">
    <property type="entry name" value="FERRICHROME IRON RECEPTOR-RELATED"/>
    <property type="match status" value="1"/>
</dbReference>
<evidence type="ECO:0000256" key="13">
    <source>
        <dbReference type="RuleBase" id="RU003357"/>
    </source>
</evidence>
<dbReference type="AlphaFoldDB" id="A0A285QWW5"/>
<evidence type="ECO:0000256" key="8">
    <source>
        <dbReference type="ARBA" id="ARBA00023065"/>
    </source>
</evidence>
<accession>A0A285QWW5</accession>
<evidence type="ECO:0000259" key="16">
    <source>
        <dbReference type="Pfam" id="PF07715"/>
    </source>
</evidence>
<keyword evidence="17" id="KW-0675">Receptor</keyword>
<comment type="subcellular location">
    <subcellularLocation>
        <location evidence="1 12">Cell outer membrane</location>
        <topology evidence="1 12">Multi-pass membrane protein</topology>
    </subcellularLocation>
</comment>
<evidence type="ECO:0000259" key="15">
    <source>
        <dbReference type="Pfam" id="PF00593"/>
    </source>
</evidence>
<dbReference type="Proteomes" id="UP000219494">
    <property type="component" value="Unassembled WGS sequence"/>
</dbReference>
<sequence>MSFDLWLRATAASILLVPSAGTAAAQVTTAEAVTEEKQDSLADDQNADTGAHLDEIVVTGRLGNAAQRKVEASYSITTLKDTDLRARAIDNLANALQTIPGVWADDSAGVTANNTRVRGIPRGGYEALAVYEDGLPIQHDPGINWINVDQFLRIDETYASIEAVRGGPSSIFASNAPGGLINFIPRQGTAELSALIKLTTADYGQARGDVWIGGPIGDGWRFSAGGFYNWDQGVRDPGPVANNGGQGRVIISKNFARGSLSFGVKYMEDNNFFFDAIPLIRTTGGEIRPVPGIDGNYDTLTGEEDGRVVIKTPAGIRDADFNRFNQSSDLQFTIKGDVAFGDTTLNAGFRYRDSQTNRNARGLNNLSTQAAYLTTSPANTALAAFASRGATALRYVYATDGSQFPANANGNGYLGVNTFQSIQNPISEMIGLLELGHQFDTGIGRHDIKLGVYGTAADWAHDRNDGVGLTEVRDNARLIDLVAVNAAGQVVGRVTDLGIARYNSRFANSEGGYEDVAAYIADEWQLTEQLRIDAGFRYEKIWIHGVSEGARSVNLGDPDTLADNNAFGGSGTFNRFDEAFDDQSYTVGVNWQFVPNAGVFARYTNTYRLPQIGQYRDNVLPANVRSQSIVQAEGGVKFQTDLGGAFVTVFYNEFQDVQFTNTFIDPQTLLIRQEVNYGDVETIGVELEGNIRPVPFFEVAGTLTYQEPEFKNYTYNTAVNGQLVSTSFDGNRPSSMPKWLVSVRPQLRLFGDRVRVLGEWRYEGDKFNDDANVVRLPAFSVFNASVSADVTPTVTLIVKGSNLSNELGLGQGGGQQQLPAAIDGNIILARPIFGRAVTGSVLFRF</sequence>
<keyword evidence="4" id="KW-0410">Iron transport</keyword>
<evidence type="ECO:0000313" key="18">
    <source>
        <dbReference type="Proteomes" id="UP000219494"/>
    </source>
</evidence>
<feature type="signal peptide" evidence="14">
    <location>
        <begin position="1"/>
        <end position="25"/>
    </location>
</feature>
<organism evidence="17 18">
    <name type="scientific">Sphingomonas guangdongensis</name>
    <dbReference type="NCBI Taxonomy" id="1141890"/>
    <lineage>
        <taxon>Bacteria</taxon>
        <taxon>Pseudomonadati</taxon>
        <taxon>Pseudomonadota</taxon>
        <taxon>Alphaproteobacteria</taxon>
        <taxon>Sphingomonadales</taxon>
        <taxon>Sphingomonadaceae</taxon>
        <taxon>Sphingomonas</taxon>
    </lineage>
</organism>
<evidence type="ECO:0000256" key="7">
    <source>
        <dbReference type="ARBA" id="ARBA00023004"/>
    </source>
</evidence>
<name>A0A285QWW5_9SPHN</name>
<dbReference type="InterPro" id="IPR000531">
    <property type="entry name" value="Beta-barrel_TonB"/>
</dbReference>
<feature type="domain" description="TonB-dependent receptor plug" evidence="16">
    <location>
        <begin position="69"/>
        <end position="179"/>
    </location>
</feature>
<evidence type="ECO:0000256" key="10">
    <source>
        <dbReference type="ARBA" id="ARBA00023136"/>
    </source>
</evidence>
<evidence type="ECO:0000256" key="3">
    <source>
        <dbReference type="ARBA" id="ARBA00022452"/>
    </source>
</evidence>
<dbReference type="PANTHER" id="PTHR32552:SF89">
    <property type="entry name" value="CATECHOLATE SIDEROPHORE RECEPTOR FIU"/>
    <property type="match status" value="1"/>
</dbReference>
<dbReference type="InterPro" id="IPR037066">
    <property type="entry name" value="Plug_dom_sf"/>
</dbReference>
<dbReference type="Pfam" id="PF00593">
    <property type="entry name" value="TonB_dep_Rec_b-barrel"/>
    <property type="match status" value="1"/>
</dbReference>
<dbReference type="GO" id="GO:0015344">
    <property type="term" value="F:siderophore uptake transmembrane transporter activity"/>
    <property type="evidence" value="ECO:0007669"/>
    <property type="project" value="TreeGrafter"/>
</dbReference>
<evidence type="ECO:0000313" key="17">
    <source>
        <dbReference type="EMBL" id="SOB86413.1"/>
    </source>
</evidence>
<dbReference type="Gene3D" id="2.40.170.20">
    <property type="entry name" value="TonB-dependent receptor, beta-barrel domain"/>
    <property type="match status" value="1"/>
</dbReference>
<reference evidence="17 18" key="1">
    <citation type="submission" date="2017-07" db="EMBL/GenBank/DDBJ databases">
        <authorList>
            <person name="Sun Z.S."/>
            <person name="Albrecht U."/>
            <person name="Echele G."/>
            <person name="Lee C.C."/>
        </authorList>
    </citation>
    <scope>NUCLEOTIDE SEQUENCE [LARGE SCALE GENOMIC DNA]</scope>
    <source>
        <strain evidence="17 18">CGMCC 1.12672</strain>
    </source>
</reference>
<dbReference type="Gene3D" id="2.170.130.10">
    <property type="entry name" value="TonB-dependent receptor, plug domain"/>
    <property type="match status" value="1"/>
</dbReference>
<dbReference type="InterPro" id="IPR012910">
    <property type="entry name" value="Plug_dom"/>
</dbReference>
<keyword evidence="18" id="KW-1185">Reference proteome</keyword>
<evidence type="ECO:0000256" key="2">
    <source>
        <dbReference type="ARBA" id="ARBA00022448"/>
    </source>
</evidence>
<keyword evidence="3 12" id="KW-1134">Transmembrane beta strand</keyword>
<dbReference type="RefSeq" id="WP_179640920.1">
    <property type="nucleotide sequence ID" value="NZ_OBMI01000002.1"/>
</dbReference>
<dbReference type="EMBL" id="OBMI01000002">
    <property type="protein sequence ID" value="SOB86413.1"/>
    <property type="molecule type" value="Genomic_DNA"/>
</dbReference>
<proteinExistence type="inferred from homology"/>
<keyword evidence="10 12" id="KW-0472">Membrane</keyword>
<dbReference type="PROSITE" id="PS52016">
    <property type="entry name" value="TONB_DEPENDENT_REC_3"/>
    <property type="match status" value="1"/>
</dbReference>
<evidence type="ECO:0000256" key="1">
    <source>
        <dbReference type="ARBA" id="ARBA00004571"/>
    </source>
</evidence>
<dbReference type="InterPro" id="IPR036942">
    <property type="entry name" value="Beta-barrel_TonB_sf"/>
</dbReference>
<evidence type="ECO:0000256" key="9">
    <source>
        <dbReference type="ARBA" id="ARBA00023077"/>
    </source>
</evidence>
<gene>
    <name evidence="17" type="ORF">SAMN06297144_1518</name>
</gene>
<feature type="domain" description="TonB-dependent receptor-like beta-barrel" evidence="15">
    <location>
        <begin position="318"/>
        <end position="803"/>
    </location>
</feature>
<dbReference type="SUPFAM" id="SSF56935">
    <property type="entry name" value="Porins"/>
    <property type="match status" value="1"/>
</dbReference>
<dbReference type="GO" id="GO:0009279">
    <property type="term" value="C:cell outer membrane"/>
    <property type="evidence" value="ECO:0007669"/>
    <property type="project" value="UniProtKB-SubCell"/>
</dbReference>